<feature type="compositionally biased region" description="Basic and acidic residues" evidence="2">
    <location>
        <begin position="317"/>
        <end position="392"/>
    </location>
</feature>
<dbReference type="EMBL" id="HBKQ01044701">
    <property type="protein sequence ID" value="CAE2269013.1"/>
    <property type="molecule type" value="Transcribed_RNA"/>
</dbReference>
<feature type="compositionally biased region" description="Basic and acidic residues" evidence="2">
    <location>
        <begin position="418"/>
        <end position="427"/>
    </location>
</feature>
<evidence type="ECO:0000256" key="1">
    <source>
        <dbReference type="SAM" id="Coils"/>
    </source>
</evidence>
<feature type="coiled-coil region" evidence="1">
    <location>
        <begin position="102"/>
        <end position="144"/>
    </location>
</feature>
<organism evidence="3">
    <name type="scientific">Odontella aurita</name>
    <dbReference type="NCBI Taxonomy" id="265563"/>
    <lineage>
        <taxon>Eukaryota</taxon>
        <taxon>Sar</taxon>
        <taxon>Stramenopiles</taxon>
        <taxon>Ochrophyta</taxon>
        <taxon>Bacillariophyta</taxon>
        <taxon>Mediophyceae</taxon>
        <taxon>Biddulphiophycidae</taxon>
        <taxon>Eupodiscales</taxon>
        <taxon>Odontellaceae</taxon>
        <taxon>Odontella</taxon>
    </lineage>
</organism>
<protein>
    <submittedName>
        <fullName evidence="3">Uncharacterized protein</fullName>
    </submittedName>
</protein>
<feature type="compositionally biased region" description="Basic and acidic residues" evidence="2">
    <location>
        <begin position="262"/>
        <end position="277"/>
    </location>
</feature>
<feature type="compositionally biased region" description="Basic and acidic residues" evidence="2">
    <location>
        <begin position="32"/>
        <end position="54"/>
    </location>
</feature>
<reference evidence="3" key="1">
    <citation type="submission" date="2021-01" db="EMBL/GenBank/DDBJ databases">
        <authorList>
            <person name="Corre E."/>
            <person name="Pelletier E."/>
            <person name="Niang G."/>
            <person name="Scheremetjew M."/>
            <person name="Finn R."/>
            <person name="Kale V."/>
            <person name="Holt S."/>
            <person name="Cochrane G."/>
            <person name="Meng A."/>
            <person name="Brown T."/>
            <person name="Cohen L."/>
        </authorList>
    </citation>
    <scope>NUCLEOTIDE SEQUENCE</scope>
    <source>
        <strain evidence="3">Isolate 1302-5</strain>
    </source>
</reference>
<keyword evidence="1" id="KW-0175">Coiled coil</keyword>
<feature type="region of interest" description="Disordered" evidence="2">
    <location>
        <begin position="1"/>
        <end position="74"/>
    </location>
</feature>
<sequence>MGEAQGLFMGSGRRSFPDLSATNLDRAGSSGNERERSGGVPSSRERERDRDRDSGIVGGGGWAVGLTHSGSYTSSAVRRMTVPIPVENEDTYGAIRDVIRMRKRALAARRAAEDERTEARVEAVREAEERARKAAEEAVLAEKVVEGTRKELEALGKKRDEIYAQVNRACQKQTGDISRKIDEEYDQKVKETIEKIDKKAQEEKDKDDAEFAAKERDLLAEEEQLRNELAEIEQEQAGALAEAEIKNEVSTRKRKSGEPTGEGEHAGRSRQDQKESLAEDEAPPAKRQKNDEGTIDSGAEQPTQNNTELEAPNIGRNESREIHVELMKTKAGTEDRENKSDDGEAKHKKTKEDKGAESSDKGSGKIELRESKNSRDDIETPESKKKAADLEKIKSDLDSLNQTKSQMIWLLKQVITAENRRKVEMEKQKKKKEKSGVSR</sequence>
<feature type="compositionally biased region" description="Basic and acidic residues" evidence="2">
    <location>
        <begin position="197"/>
        <end position="229"/>
    </location>
</feature>
<name>A0A7S4JNS0_9STRA</name>
<evidence type="ECO:0000313" key="3">
    <source>
        <dbReference type="EMBL" id="CAE2269013.1"/>
    </source>
</evidence>
<evidence type="ECO:0000256" key="2">
    <source>
        <dbReference type="SAM" id="MobiDB-lite"/>
    </source>
</evidence>
<accession>A0A7S4JNS0</accession>
<gene>
    <name evidence="3" type="ORF">OAUR00152_LOCUS30813</name>
</gene>
<feature type="region of interest" description="Disordered" evidence="2">
    <location>
        <begin position="197"/>
        <end position="392"/>
    </location>
</feature>
<feature type="region of interest" description="Disordered" evidence="2">
    <location>
        <begin position="416"/>
        <end position="439"/>
    </location>
</feature>
<proteinExistence type="predicted"/>
<dbReference type="AlphaFoldDB" id="A0A7S4JNS0"/>